<gene>
    <name evidence="3" type="ORF">MAC_03620</name>
</gene>
<keyword evidence="2" id="KW-1133">Transmembrane helix</keyword>
<feature type="compositionally biased region" description="Polar residues" evidence="1">
    <location>
        <begin position="397"/>
        <end position="408"/>
    </location>
</feature>
<dbReference type="AlphaFoldDB" id="E9E172"/>
<feature type="transmembrane region" description="Helical" evidence="2">
    <location>
        <begin position="40"/>
        <end position="61"/>
    </location>
</feature>
<feature type="transmembrane region" description="Helical" evidence="2">
    <location>
        <begin position="67"/>
        <end position="93"/>
    </location>
</feature>
<name>E9E172_METAQ</name>
<organism evidence="4">
    <name type="scientific">Metarhizium acridum (strain CQMa 102)</name>
    <dbReference type="NCBI Taxonomy" id="655827"/>
    <lineage>
        <taxon>Eukaryota</taxon>
        <taxon>Fungi</taxon>
        <taxon>Dikarya</taxon>
        <taxon>Ascomycota</taxon>
        <taxon>Pezizomycotina</taxon>
        <taxon>Sordariomycetes</taxon>
        <taxon>Hypocreomycetidae</taxon>
        <taxon>Hypocreales</taxon>
        <taxon>Clavicipitaceae</taxon>
        <taxon>Metarhizium</taxon>
    </lineage>
</organism>
<keyword evidence="4" id="KW-1185">Reference proteome</keyword>
<evidence type="ECO:0000256" key="2">
    <source>
        <dbReference type="SAM" id="Phobius"/>
    </source>
</evidence>
<dbReference type="HOGENOM" id="CLU_054979_0_0_1"/>
<evidence type="ECO:0000313" key="4">
    <source>
        <dbReference type="Proteomes" id="UP000002499"/>
    </source>
</evidence>
<evidence type="ECO:0000313" key="3">
    <source>
        <dbReference type="EMBL" id="EFY90374.1"/>
    </source>
</evidence>
<keyword evidence="2" id="KW-0472">Membrane</keyword>
<feature type="compositionally biased region" description="Polar residues" evidence="1">
    <location>
        <begin position="219"/>
        <end position="233"/>
    </location>
</feature>
<dbReference type="GeneID" id="19247931"/>
<feature type="compositionally biased region" description="Low complexity" evidence="1">
    <location>
        <begin position="295"/>
        <end position="316"/>
    </location>
</feature>
<dbReference type="OMA" id="HAHYRRD"/>
<dbReference type="EMBL" id="GL698491">
    <property type="protein sequence ID" value="EFY90374.1"/>
    <property type="molecule type" value="Genomic_DNA"/>
</dbReference>
<evidence type="ECO:0000256" key="1">
    <source>
        <dbReference type="SAM" id="MobiDB-lite"/>
    </source>
</evidence>
<feature type="transmembrane region" description="Helical" evidence="2">
    <location>
        <begin position="100"/>
        <end position="117"/>
    </location>
</feature>
<feature type="region of interest" description="Disordered" evidence="1">
    <location>
        <begin position="205"/>
        <end position="233"/>
    </location>
</feature>
<accession>E9E172</accession>
<dbReference type="Proteomes" id="UP000002499">
    <property type="component" value="Unassembled WGS sequence"/>
</dbReference>
<feature type="region of interest" description="Disordered" evidence="1">
    <location>
        <begin position="353"/>
        <end position="415"/>
    </location>
</feature>
<feature type="compositionally biased region" description="Low complexity" evidence="1">
    <location>
        <begin position="205"/>
        <end position="218"/>
    </location>
</feature>
<dbReference type="OrthoDB" id="3923593at2759"/>
<dbReference type="InParanoid" id="E9E172"/>
<protein>
    <submittedName>
        <fullName evidence="3">Uncharacterized protein</fullName>
    </submittedName>
</protein>
<sequence length="415" mass="42521">MSNLNTPVSRVRTNGIHLFGAAWATSQPSTMPSATRPQRVAPTSLASFPTILLMMALVNWVHSALLAFVSFVPSAAFTGLSTPSFINLFITFITDKMKSAVATLGMLAAVASAYTPGRHHLHFPRANTTSADSLTTVTVKTTQVHTITSCAPTVTNCPAHPTDIATLPESQKTTATVTDTIVLTEIVCPVSEVGKVSSSVIHKASTGGLTGSTLSPTTKASPAPSTLPANATSARPVVSSKIVTLTLGTGTSASVVTSTILVTGSKPVAPPSEATAEPTDVHTRVPIGSDQQTTLTSTTKVTRTVTVSRTHPTTPSGGNHGGDSTCAPSTVTVTVAKETVTLPASTVYVTIGGPTTTDAGKPKPSSIAGDKDKTSSDCTDETTTLQKTVTVVPFPTGNGTHTSGSSKPSGYARLR</sequence>
<proteinExistence type="predicted"/>
<reference evidence="3 4" key="1">
    <citation type="journal article" date="2011" name="PLoS Genet.">
        <title>Genome sequencing and comparative transcriptomics of the model entomopathogenic fungi Metarhizium anisopliae and M. acridum.</title>
        <authorList>
            <person name="Gao Q."/>
            <person name="Jin K."/>
            <person name="Ying S.H."/>
            <person name="Zhang Y."/>
            <person name="Xiao G."/>
            <person name="Shang Y."/>
            <person name="Duan Z."/>
            <person name="Hu X."/>
            <person name="Xie X.Q."/>
            <person name="Zhou G."/>
            <person name="Peng G."/>
            <person name="Luo Z."/>
            <person name="Huang W."/>
            <person name="Wang B."/>
            <person name="Fang W."/>
            <person name="Wang S."/>
            <person name="Zhong Y."/>
            <person name="Ma L.J."/>
            <person name="St Leger R.J."/>
            <person name="Zhao G.P."/>
            <person name="Pei Y."/>
            <person name="Feng M.G."/>
            <person name="Xia Y."/>
            <person name="Wang C."/>
        </authorList>
    </citation>
    <scope>NUCLEOTIDE SEQUENCE [LARGE SCALE GENOMIC DNA]</scope>
    <source>
        <strain evidence="3 4">CQMa 102</strain>
    </source>
</reference>
<dbReference type="eggNOG" id="ENOG502SRJM">
    <property type="taxonomic scope" value="Eukaryota"/>
</dbReference>
<dbReference type="KEGG" id="maw:19247931"/>
<keyword evidence="2" id="KW-0812">Transmembrane</keyword>
<feature type="region of interest" description="Disordered" evidence="1">
    <location>
        <begin position="295"/>
        <end position="325"/>
    </location>
</feature>